<evidence type="ECO:0000256" key="1">
    <source>
        <dbReference type="SAM" id="Phobius"/>
    </source>
</evidence>
<feature type="transmembrane region" description="Helical" evidence="1">
    <location>
        <begin position="198"/>
        <end position="221"/>
    </location>
</feature>
<protein>
    <submittedName>
        <fullName evidence="2">Uncharacterized protein</fullName>
    </submittedName>
</protein>
<keyword evidence="1" id="KW-0812">Transmembrane</keyword>
<name>A0A4U7ASC5_9PEZI</name>
<gene>
    <name evidence="2" type="ORF">C1H76_6754</name>
</gene>
<evidence type="ECO:0000313" key="3">
    <source>
        <dbReference type="Proteomes" id="UP000308133"/>
    </source>
</evidence>
<comment type="caution">
    <text evidence="2">The sequence shown here is derived from an EMBL/GenBank/DDBJ whole genome shotgun (WGS) entry which is preliminary data.</text>
</comment>
<sequence>MSQPSPIDPDHMASSCGHATSQLDNDCSLDSPHSWNKRSRNLSFNAVGVGGIVSLVVVVATASSILSAAVRNTSSFKSDGSWGCLPDRGFTRVDLGTHNIWSADRAFEINLGFGTFDFSIAKILDIAWDLLVGRGYQTAVLFLSYKILAQAFLFYMEFAFVSVDTFLAQAYNPATSYAVWCHAKSLGRGSKRRTWRNFAYPAAIVLTSGYIIVAPTVLSAITGYQAITEPFMTIPNGFDQAGEILSLDKLQPLEIIIRDGSRLRFWDDNKIPYRQESRGNKKKPWEKPYKIESWNKAIHEYLRSTGHFGDLGTLQQPVGKSADHWEYVTPSAGPAYEHPIPKDIASVFTYPSPKNQFNSIWYLGPPTLDIVIFNSSKLESFRNVPFLYNNKTVFESQMLRDMGACRPGKRYAWGFSAAGILAFLCLTEVFIFTLAFLWVDAQVNSYAAAVRRDLGPYRAAMDVTSVVSRHLGEEYESMSNKIIEQQLAGRKVIMWLSRGQPSIHHELPAVDRPKSKSSKLDFLRRRFGGKEENALANTHGDGEALHLERIGASQSTSLLAVGAESMTLPSSMHSS</sequence>
<keyword evidence="1" id="KW-0472">Membrane</keyword>
<dbReference type="AlphaFoldDB" id="A0A4U7ASC5"/>
<keyword evidence="1" id="KW-1133">Transmembrane helix</keyword>
<feature type="transmembrane region" description="Helical" evidence="1">
    <location>
        <begin position="44"/>
        <end position="70"/>
    </location>
</feature>
<dbReference type="Proteomes" id="UP000308133">
    <property type="component" value="Unassembled WGS sequence"/>
</dbReference>
<accession>A0A4U7ASC5</accession>
<feature type="transmembrane region" description="Helical" evidence="1">
    <location>
        <begin position="411"/>
        <end position="439"/>
    </location>
</feature>
<dbReference type="EMBL" id="PTQR01000082">
    <property type="protein sequence ID" value="TKX21213.1"/>
    <property type="molecule type" value="Genomic_DNA"/>
</dbReference>
<reference evidence="2 3" key="1">
    <citation type="submission" date="2018-02" db="EMBL/GenBank/DDBJ databases">
        <title>Draft genome sequences of Elsinoe sp., causing black scab on jojoba.</title>
        <authorList>
            <person name="Stodart B."/>
            <person name="Jeffress S."/>
            <person name="Ash G."/>
            <person name="Arun Chinnappa K."/>
        </authorList>
    </citation>
    <scope>NUCLEOTIDE SEQUENCE [LARGE SCALE GENOMIC DNA]</scope>
    <source>
        <strain evidence="2 3">Hillstone_2</strain>
    </source>
</reference>
<organism evidence="2 3">
    <name type="scientific">Elsinoe australis</name>
    <dbReference type="NCBI Taxonomy" id="40998"/>
    <lineage>
        <taxon>Eukaryota</taxon>
        <taxon>Fungi</taxon>
        <taxon>Dikarya</taxon>
        <taxon>Ascomycota</taxon>
        <taxon>Pezizomycotina</taxon>
        <taxon>Dothideomycetes</taxon>
        <taxon>Dothideomycetidae</taxon>
        <taxon>Myriangiales</taxon>
        <taxon>Elsinoaceae</taxon>
        <taxon>Elsinoe</taxon>
    </lineage>
</organism>
<proteinExistence type="predicted"/>
<evidence type="ECO:0000313" key="2">
    <source>
        <dbReference type="EMBL" id="TKX21213.1"/>
    </source>
</evidence>